<protein>
    <submittedName>
        <fullName evidence="1">Lipase, class 2</fullName>
    </submittedName>
</protein>
<dbReference type="HOGENOM" id="CLU_029537_5_0_6"/>
<dbReference type="STRING" id="225849.swp_0654"/>
<dbReference type="PANTHER" id="PTHR37946">
    <property type="entry name" value="SLL1969 PROTEIN"/>
    <property type="match status" value="1"/>
</dbReference>
<accession>B8CIJ6</accession>
<dbReference type="InterPro" id="IPR029058">
    <property type="entry name" value="AB_hydrolase_fold"/>
</dbReference>
<keyword evidence="2" id="KW-1185">Reference proteome</keyword>
<dbReference type="Pfam" id="PF02089">
    <property type="entry name" value="Palm_thioest"/>
    <property type="match status" value="1"/>
</dbReference>
<evidence type="ECO:0000313" key="1">
    <source>
        <dbReference type="EMBL" id="ACJ27472.1"/>
    </source>
</evidence>
<dbReference type="eggNOG" id="COG1075">
    <property type="taxonomic scope" value="Bacteria"/>
</dbReference>
<dbReference type="SUPFAM" id="SSF53474">
    <property type="entry name" value="alpha/beta-Hydrolases"/>
    <property type="match status" value="1"/>
</dbReference>
<dbReference type="AlphaFoldDB" id="B8CIJ6"/>
<dbReference type="PANTHER" id="PTHR37946:SF1">
    <property type="entry name" value="SLL1969 PROTEIN"/>
    <property type="match status" value="1"/>
</dbReference>
<dbReference type="KEGG" id="swp:swp_0654"/>
<organism evidence="1 2">
    <name type="scientific">Shewanella piezotolerans (strain WP3 / JCM 13877)</name>
    <dbReference type="NCBI Taxonomy" id="225849"/>
    <lineage>
        <taxon>Bacteria</taxon>
        <taxon>Pseudomonadati</taxon>
        <taxon>Pseudomonadota</taxon>
        <taxon>Gammaproteobacteria</taxon>
        <taxon>Alteromonadales</taxon>
        <taxon>Shewanellaceae</taxon>
        <taxon>Shewanella</taxon>
    </lineage>
</organism>
<gene>
    <name evidence="1" type="ordered locus">swp_0654</name>
</gene>
<dbReference type="Proteomes" id="UP000000753">
    <property type="component" value="Chromosome"/>
</dbReference>
<reference evidence="1 2" key="1">
    <citation type="journal article" date="2008" name="PLoS ONE">
        <title>Environmental adaptation: genomic analysis of the piezotolerant and psychrotolerant deep-sea iron reducing bacterium Shewanella piezotolerans WP3.</title>
        <authorList>
            <person name="Wang F."/>
            <person name="Wang J."/>
            <person name="Jian H."/>
            <person name="Zhang B."/>
            <person name="Li S."/>
            <person name="Wang F."/>
            <person name="Zeng X."/>
            <person name="Gao L."/>
            <person name="Bartlett D.H."/>
            <person name="Yu J."/>
            <person name="Hu S."/>
            <person name="Xiao X."/>
        </authorList>
    </citation>
    <scope>NUCLEOTIDE SEQUENCE [LARGE SCALE GENOMIC DNA]</scope>
    <source>
        <strain evidence="2">WP3 / JCM 13877</strain>
    </source>
</reference>
<dbReference type="RefSeq" id="WP_020910853.1">
    <property type="nucleotide sequence ID" value="NC_011566.1"/>
</dbReference>
<sequence>MKIVLVHGIFNTGHVMRWMQHQLTKAGHECFSPTIGPFDGRLGIEYAAENLKQQIDKQFGASEELVLIGFSMGGIVGRYYLQLLGGASRVSQFFSLSTPHAGSIWAYLPYPSKGVRQLRPKSKLLSKLNATVSSLEGVVLYSYRTPIDLTIVPSVSSVWAVAENKSFWVVLHLSVIFSRKIVNEINGNLPS</sequence>
<dbReference type="Gene3D" id="3.40.50.1820">
    <property type="entry name" value="alpha/beta hydrolase"/>
    <property type="match status" value="1"/>
</dbReference>
<dbReference type="EMBL" id="CP000472">
    <property type="protein sequence ID" value="ACJ27472.1"/>
    <property type="molecule type" value="Genomic_DNA"/>
</dbReference>
<dbReference type="OrthoDB" id="556502at2"/>
<evidence type="ECO:0000313" key="2">
    <source>
        <dbReference type="Proteomes" id="UP000000753"/>
    </source>
</evidence>
<proteinExistence type="predicted"/>
<name>B8CIJ6_SHEPW</name>